<dbReference type="PANTHER" id="PTHR33545:SF5">
    <property type="entry name" value="UPF0750 MEMBRANE PROTEIN YITT"/>
    <property type="match status" value="1"/>
</dbReference>
<dbReference type="RefSeq" id="WP_066241031.1">
    <property type="nucleotide sequence ID" value="NZ_LRFC01000023.1"/>
</dbReference>
<feature type="transmembrane region" description="Helical" evidence="6">
    <location>
        <begin position="69"/>
        <end position="87"/>
    </location>
</feature>
<comment type="subcellular location">
    <subcellularLocation>
        <location evidence="1">Cell membrane</location>
        <topology evidence="1">Multi-pass membrane protein</topology>
    </subcellularLocation>
</comment>
<keyword evidence="4 6" id="KW-1133">Transmembrane helix</keyword>
<sequence>MHIKLQKIILILIGLFLTSFGIKLLTLHALTFGGTAGIATIGSFLTSWSWGILFLIVNLPFFILSIKKLGWTFSLSTLLCILLISAISDMMDYLTLPLISPIAASVIAGTVIGIGVSIVLNSGASLGGIHILALYLEQKSNINRGVSLFVTDFIIVSSAVVMFGVKNALISIIAITIASYLTGKLRVAVETSPTLYHTSESEPVQNS</sequence>
<keyword evidence="5 6" id="KW-0472">Membrane</keyword>
<feature type="transmembrane region" description="Helical" evidence="6">
    <location>
        <begin position="9"/>
        <end position="30"/>
    </location>
</feature>
<dbReference type="OrthoDB" id="1523490at2"/>
<comment type="caution">
    <text evidence="7">The sequence shown here is derived from an EMBL/GenBank/DDBJ whole genome shotgun (WGS) entry which is preliminary data.</text>
</comment>
<dbReference type="GO" id="GO:0005886">
    <property type="term" value="C:plasma membrane"/>
    <property type="evidence" value="ECO:0007669"/>
    <property type="project" value="UniProtKB-SubCell"/>
</dbReference>
<organism evidence="7 8">
    <name type="scientific">Fictibacillus phosphorivorans</name>
    <dbReference type="NCBI Taxonomy" id="1221500"/>
    <lineage>
        <taxon>Bacteria</taxon>
        <taxon>Bacillati</taxon>
        <taxon>Bacillota</taxon>
        <taxon>Bacilli</taxon>
        <taxon>Bacillales</taxon>
        <taxon>Fictibacillaceae</taxon>
        <taxon>Fictibacillus</taxon>
    </lineage>
</organism>
<keyword evidence="2" id="KW-1003">Cell membrane</keyword>
<evidence type="ECO:0000256" key="5">
    <source>
        <dbReference type="ARBA" id="ARBA00023136"/>
    </source>
</evidence>
<feature type="transmembrane region" description="Helical" evidence="6">
    <location>
        <begin position="36"/>
        <end position="57"/>
    </location>
</feature>
<dbReference type="PANTHER" id="PTHR33545">
    <property type="entry name" value="UPF0750 MEMBRANE PROTEIN YITT-RELATED"/>
    <property type="match status" value="1"/>
</dbReference>
<dbReference type="Pfam" id="PF02588">
    <property type="entry name" value="YitT_membrane"/>
    <property type="match status" value="1"/>
</dbReference>
<evidence type="ECO:0000313" key="7">
    <source>
        <dbReference type="EMBL" id="KZE65956.1"/>
    </source>
</evidence>
<evidence type="ECO:0000256" key="4">
    <source>
        <dbReference type="ARBA" id="ARBA00022989"/>
    </source>
</evidence>
<protein>
    <recommendedName>
        <fullName evidence="9">YitT family protein</fullName>
    </recommendedName>
</protein>
<evidence type="ECO:0000256" key="2">
    <source>
        <dbReference type="ARBA" id="ARBA00022475"/>
    </source>
</evidence>
<name>A0A163QZ29_9BACL</name>
<gene>
    <name evidence="7" type="ORF">AWM68_06140</name>
</gene>
<evidence type="ECO:0000256" key="6">
    <source>
        <dbReference type="SAM" id="Phobius"/>
    </source>
</evidence>
<evidence type="ECO:0000256" key="1">
    <source>
        <dbReference type="ARBA" id="ARBA00004651"/>
    </source>
</evidence>
<dbReference type="InterPro" id="IPR051461">
    <property type="entry name" value="UPF0750_membrane"/>
</dbReference>
<dbReference type="EMBL" id="LRFC01000023">
    <property type="protein sequence ID" value="KZE65956.1"/>
    <property type="molecule type" value="Genomic_DNA"/>
</dbReference>
<accession>A0A163QZ29</accession>
<feature type="transmembrane region" description="Helical" evidence="6">
    <location>
        <begin position="148"/>
        <end position="181"/>
    </location>
</feature>
<evidence type="ECO:0008006" key="9">
    <source>
        <dbReference type="Google" id="ProtNLM"/>
    </source>
</evidence>
<dbReference type="AlphaFoldDB" id="A0A163QZ29"/>
<proteinExistence type="predicted"/>
<feature type="transmembrane region" description="Helical" evidence="6">
    <location>
        <begin position="107"/>
        <end position="136"/>
    </location>
</feature>
<reference evidence="8" key="1">
    <citation type="submission" date="2016-01" db="EMBL/GenBank/DDBJ databases">
        <title>Draft genome of Chromobacterium sp. F49.</title>
        <authorList>
            <person name="Hong K.W."/>
        </authorList>
    </citation>
    <scope>NUCLEOTIDE SEQUENCE [LARGE SCALE GENOMIC DNA]</scope>
    <source>
        <strain evidence="8">P7IIIA</strain>
    </source>
</reference>
<dbReference type="Proteomes" id="UP000076567">
    <property type="component" value="Unassembled WGS sequence"/>
</dbReference>
<keyword evidence="3 6" id="KW-0812">Transmembrane</keyword>
<evidence type="ECO:0000313" key="8">
    <source>
        <dbReference type="Proteomes" id="UP000076567"/>
    </source>
</evidence>
<evidence type="ECO:0000256" key="3">
    <source>
        <dbReference type="ARBA" id="ARBA00022692"/>
    </source>
</evidence>
<keyword evidence="8" id="KW-1185">Reference proteome</keyword>
<dbReference type="InterPro" id="IPR003740">
    <property type="entry name" value="YitT"/>
</dbReference>